<reference evidence="1 2" key="1">
    <citation type="submission" date="2009-12" db="EMBL/GenBank/DDBJ databases">
        <title>The draft genome of Batrachochytrium dendrobatidis.</title>
        <authorList>
            <consortium name="US DOE Joint Genome Institute (JGI-PGF)"/>
            <person name="Kuo A."/>
            <person name="Salamov A."/>
            <person name="Schmutz J."/>
            <person name="Lucas S."/>
            <person name="Pitluck S."/>
            <person name="Rosenblum E."/>
            <person name="Stajich J."/>
            <person name="Eisen M."/>
            <person name="Grigoriev I.V."/>
        </authorList>
    </citation>
    <scope>NUCLEOTIDE SEQUENCE [LARGE SCALE GENOMIC DNA]</scope>
    <source>
        <strain evidence="2">JAM81 / FGSC 10211</strain>
    </source>
</reference>
<proteinExistence type="predicted"/>
<protein>
    <submittedName>
        <fullName evidence="1">Expressed protein</fullName>
    </submittedName>
</protein>
<dbReference type="HOGENOM" id="CLU_3068265_0_0_1"/>
<name>F4PC21_BATDJ</name>
<sequence length="53" mass="6196">MRESGDRTSVWLCQTKSISTQTIVCVSYDEPCLFNKQSISNRKAQEMFNHHLF</sequence>
<dbReference type="Proteomes" id="UP000007241">
    <property type="component" value="Unassembled WGS sequence"/>
</dbReference>
<organism evidence="1 2">
    <name type="scientific">Batrachochytrium dendrobatidis (strain JAM81 / FGSC 10211)</name>
    <name type="common">Frog chytrid fungus</name>
    <dbReference type="NCBI Taxonomy" id="684364"/>
    <lineage>
        <taxon>Eukaryota</taxon>
        <taxon>Fungi</taxon>
        <taxon>Fungi incertae sedis</taxon>
        <taxon>Chytridiomycota</taxon>
        <taxon>Chytridiomycota incertae sedis</taxon>
        <taxon>Chytridiomycetes</taxon>
        <taxon>Rhizophydiales</taxon>
        <taxon>Rhizophydiales incertae sedis</taxon>
        <taxon>Batrachochytrium</taxon>
    </lineage>
</organism>
<dbReference type="InParanoid" id="F4PC21"/>
<dbReference type="GeneID" id="18241430"/>
<dbReference type="RefSeq" id="XP_006682250.1">
    <property type="nucleotide sequence ID" value="XM_006682187.1"/>
</dbReference>
<gene>
    <name evidence="1" type="ORF">BATDEDRAFT_37481</name>
</gene>
<dbReference type="EMBL" id="GL882893">
    <property type="protein sequence ID" value="EGF77233.1"/>
    <property type="molecule type" value="Genomic_DNA"/>
</dbReference>
<evidence type="ECO:0000313" key="2">
    <source>
        <dbReference type="Proteomes" id="UP000007241"/>
    </source>
</evidence>
<accession>F4PC21</accession>
<dbReference type="AlphaFoldDB" id="F4PC21"/>
<keyword evidence="2" id="KW-1185">Reference proteome</keyword>
<evidence type="ECO:0000313" key="1">
    <source>
        <dbReference type="EMBL" id="EGF77233.1"/>
    </source>
</evidence>